<evidence type="ECO:0000313" key="2">
    <source>
        <dbReference type="Proteomes" id="UP000499080"/>
    </source>
</evidence>
<dbReference type="EMBL" id="BGPR01000446">
    <property type="protein sequence ID" value="GBM20751.1"/>
    <property type="molecule type" value="Genomic_DNA"/>
</dbReference>
<accession>A0A4Y2DVG2</accession>
<protein>
    <submittedName>
        <fullName evidence="1">Uncharacterized protein</fullName>
    </submittedName>
</protein>
<comment type="caution">
    <text evidence="1">The sequence shown here is derived from an EMBL/GenBank/DDBJ whole genome shotgun (WGS) entry which is preliminary data.</text>
</comment>
<proteinExistence type="predicted"/>
<keyword evidence="2" id="KW-1185">Reference proteome</keyword>
<organism evidence="1 2">
    <name type="scientific">Araneus ventricosus</name>
    <name type="common">Orbweaver spider</name>
    <name type="synonym">Epeira ventricosa</name>
    <dbReference type="NCBI Taxonomy" id="182803"/>
    <lineage>
        <taxon>Eukaryota</taxon>
        <taxon>Metazoa</taxon>
        <taxon>Ecdysozoa</taxon>
        <taxon>Arthropoda</taxon>
        <taxon>Chelicerata</taxon>
        <taxon>Arachnida</taxon>
        <taxon>Araneae</taxon>
        <taxon>Araneomorphae</taxon>
        <taxon>Entelegynae</taxon>
        <taxon>Araneoidea</taxon>
        <taxon>Araneidae</taxon>
        <taxon>Araneus</taxon>
    </lineage>
</organism>
<dbReference type="AlphaFoldDB" id="A0A4Y2DVG2"/>
<gene>
    <name evidence="1" type="ORF">AVEN_105974_1</name>
</gene>
<sequence length="155" mass="17612">MLFHKEVLLQTETYSGITKHKLLAISPHIRHRHLYICRTVTSISRNHPGRNRCPASEGRSSQPAAPIHCFGSDVPIVLTSMQEKVKMGAEGPHADHNTARMAISLEGFCCWTIMQDTKQQGTQKNTVVTWDWRDWVTRSTAPNLAPSDFFIFFLH</sequence>
<reference evidence="1 2" key="1">
    <citation type="journal article" date="2019" name="Sci. Rep.">
        <title>Orb-weaving spider Araneus ventricosus genome elucidates the spidroin gene catalogue.</title>
        <authorList>
            <person name="Kono N."/>
            <person name="Nakamura H."/>
            <person name="Ohtoshi R."/>
            <person name="Moran D.A.P."/>
            <person name="Shinohara A."/>
            <person name="Yoshida Y."/>
            <person name="Fujiwara M."/>
            <person name="Mori M."/>
            <person name="Tomita M."/>
            <person name="Arakawa K."/>
        </authorList>
    </citation>
    <scope>NUCLEOTIDE SEQUENCE [LARGE SCALE GENOMIC DNA]</scope>
</reference>
<dbReference type="Proteomes" id="UP000499080">
    <property type="component" value="Unassembled WGS sequence"/>
</dbReference>
<evidence type="ECO:0000313" key="1">
    <source>
        <dbReference type="EMBL" id="GBM20751.1"/>
    </source>
</evidence>
<name>A0A4Y2DVG2_ARAVE</name>